<evidence type="ECO:0000256" key="1">
    <source>
        <dbReference type="SAM" id="MobiDB-lite"/>
    </source>
</evidence>
<dbReference type="InterPro" id="IPR027417">
    <property type="entry name" value="P-loop_NTPase"/>
</dbReference>
<reference evidence="2 3" key="1">
    <citation type="submission" date="2021-01" db="EMBL/GenBank/DDBJ databases">
        <title>Whole genome shotgun sequence of Microbispora amethystogenes NBRC 101907.</title>
        <authorList>
            <person name="Komaki H."/>
            <person name="Tamura T."/>
        </authorList>
    </citation>
    <scope>NUCLEOTIDE SEQUENCE [LARGE SCALE GENOMIC DNA]</scope>
    <source>
        <strain evidence="2 3">NBRC 101907</strain>
    </source>
</reference>
<gene>
    <name evidence="2" type="ORF">Mam01_64430</name>
</gene>
<keyword evidence="3" id="KW-1185">Reference proteome</keyword>
<dbReference type="SUPFAM" id="SSF52540">
    <property type="entry name" value="P-loop containing nucleoside triphosphate hydrolases"/>
    <property type="match status" value="1"/>
</dbReference>
<organism evidence="2 3">
    <name type="scientific">Microbispora amethystogenes</name>
    <dbReference type="NCBI Taxonomy" id="1427754"/>
    <lineage>
        <taxon>Bacteria</taxon>
        <taxon>Bacillati</taxon>
        <taxon>Actinomycetota</taxon>
        <taxon>Actinomycetes</taxon>
        <taxon>Streptosporangiales</taxon>
        <taxon>Streptosporangiaceae</taxon>
        <taxon>Microbispora</taxon>
    </lineage>
</organism>
<sequence length="376" mass="39272">MNGERPAHLRLVSGDAVHVPGGPAGASAPFRTSWTADELMAMTFPETRWAVPGVIAEGLNLLAGPPKVGKSWLSLATAIAVAGGGKALEAIPVEPGPVLYLALEDTPRRLQSRMRKILGGKPAPRDLTLATSCPTLPQGGEEAIARWLERNPGARMVVIDVFAKVRGTTAPGLSAYDADYAAMGHAKRLADSYGVAVVLVHHVRKMGSDDFLAEVSGTNGIAGAADATLVLKRARGTADGVLHVTGRDVEEAEYAMSFQPAAGIWHLLDGPPEDHTLSDTRAAIVRHLRQQPNSAPKAIADAIGLGYDNVKKTCQRMAGDGQLCVDAAGRYRLPGAVPSVPAVPGPNLTSTNTTNHEGHLTLPGVPAVPGEECHPS</sequence>
<dbReference type="Gene3D" id="3.40.50.300">
    <property type="entry name" value="P-loop containing nucleotide triphosphate hydrolases"/>
    <property type="match status" value="1"/>
</dbReference>
<comment type="caution">
    <text evidence="2">The sequence shown here is derived from an EMBL/GenBank/DDBJ whole genome shotgun (WGS) entry which is preliminary data.</text>
</comment>
<proteinExistence type="predicted"/>
<dbReference type="Proteomes" id="UP000651728">
    <property type="component" value="Unassembled WGS sequence"/>
</dbReference>
<accession>A0ABQ4FNA0</accession>
<protein>
    <recommendedName>
        <fullName evidence="4">DNA repair protein RadA</fullName>
    </recommendedName>
</protein>
<evidence type="ECO:0008006" key="4">
    <source>
        <dbReference type="Google" id="ProtNLM"/>
    </source>
</evidence>
<evidence type="ECO:0000313" key="3">
    <source>
        <dbReference type="Proteomes" id="UP000651728"/>
    </source>
</evidence>
<dbReference type="RefSeq" id="WP_204288916.1">
    <property type="nucleotide sequence ID" value="NZ_BAABEJ010000023.1"/>
</dbReference>
<dbReference type="Pfam" id="PF13481">
    <property type="entry name" value="AAA_25"/>
    <property type="match status" value="1"/>
</dbReference>
<name>A0ABQ4FNA0_9ACTN</name>
<evidence type="ECO:0000313" key="2">
    <source>
        <dbReference type="EMBL" id="GIH36279.1"/>
    </source>
</evidence>
<feature type="region of interest" description="Disordered" evidence="1">
    <location>
        <begin position="338"/>
        <end position="376"/>
    </location>
</feature>
<dbReference type="EMBL" id="BOOB01000058">
    <property type="protein sequence ID" value="GIH36279.1"/>
    <property type="molecule type" value="Genomic_DNA"/>
</dbReference>